<feature type="domain" description="Reverse transcriptase/retrotransposon-derived protein RNase H-like" evidence="1">
    <location>
        <begin position="3"/>
        <end position="86"/>
    </location>
</feature>
<dbReference type="PANTHER" id="PTHR33064:SF37">
    <property type="entry name" value="RIBONUCLEASE H"/>
    <property type="match status" value="1"/>
</dbReference>
<name>A0A1Q3C8A1_CEPFO</name>
<dbReference type="InterPro" id="IPR051320">
    <property type="entry name" value="Viral_Replic_Matur_Polypro"/>
</dbReference>
<dbReference type="SUPFAM" id="SSF56672">
    <property type="entry name" value="DNA/RNA polymerases"/>
    <property type="match status" value="1"/>
</dbReference>
<dbReference type="InterPro" id="IPR041577">
    <property type="entry name" value="RT_RNaseH_2"/>
</dbReference>
<protein>
    <recommendedName>
        <fullName evidence="1">Reverse transcriptase/retrotransposon-derived protein RNase H-like domain-containing protein</fullName>
    </recommendedName>
</protein>
<evidence type="ECO:0000313" key="2">
    <source>
        <dbReference type="EMBL" id="GAV76429.1"/>
    </source>
</evidence>
<gene>
    <name evidence="2" type="ORF">CFOL_v3_19903</name>
</gene>
<evidence type="ECO:0000313" key="3">
    <source>
        <dbReference type="Proteomes" id="UP000187406"/>
    </source>
</evidence>
<dbReference type="PANTHER" id="PTHR33064">
    <property type="entry name" value="POL PROTEIN"/>
    <property type="match status" value="1"/>
</dbReference>
<dbReference type="Proteomes" id="UP000187406">
    <property type="component" value="Unassembled WGS sequence"/>
</dbReference>
<dbReference type="Pfam" id="PF17919">
    <property type="entry name" value="RT_RNaseH_2"/>
    <property type="match status" value="1"/>
</dbReference>
<sequence>KNTQLIKQIKIYAKEIPCLYLASPLAFKIVETNTSNIGYGSNLKQLVDNKEQLVQYTSRNWNNAQKNYVTVKKDILIIVSCIHKFQTPYNSFSDNNLIFVDLILTKDVNKLFLDCRKLYLPTLPLIIFDAIQIHYQILSPTKIEKTNLIHEFLRRNKALEKFLITTKIGLCANHSMHERKIFPKTFICKIIFPFVLQEMESIKDTLSPTETKKNMKETLEKHSN</sequence>
<evidence type="ECO:0000259" key="1">
    <source>
        <dbReference type="Pfam" id="PF17919"/>
    </source>
</evidence>
<organism evidence="2 3">
    <name type="scientific">Cephalotus follicularis</name>
    <name type="common">Albany pitcher plant</name>
    <dbReference type="NCBI Taxonomy" id="3775"/>
    <lineage>
        <taxon>Eukaryota</taxon>
        <taxon>Viridiplantae</taxon>
        <taxon>Streptophyta</taxon>
        <taxon>Embryophyta</taxon>
        <taxon>Tracheophyta</taxon>
        <taxon>Spermatophyta</taxon>
        <taxon>Magnoliopsida</taxon>
        <taxon>eudicotyledons</taxon>
        <taxon>Gunneridae</taxon>
        <taxon>Pentapetalae</taxon>
        <taxon>rosids</taxon>
        <taxon>fabids</taxon>
        <taxon>Oxalidales</taxon>
        <taxon>Cephalotaceae</taxon>
        <taxon>Cephalotus</taxon>
    </lineage>
</organism>
<proteinExistence type="predicted"/>
<feature type="non-terminal residue" evidence="2">
    <location>
        <position position="1"/>
    </location>
</feature>
<keyword evidence="3" id="KW-1185">Reference proteome</keyword>
<comment type="caution">
    <text evidence="2">The sequence shown here is derived from an EMBL/GenBank/DDBJ whole genome shotgun (WGS) entry which is preliminary data.</text>
</comment>
<dbReference type="InParanoid" id="A0A1Q3C8A1"/>
<dbReference type="AlphaFoldDB" id="A0A1Q3C8A1"/>
<accession>A0A1Q3C8A1</accession>
<dbReference type="OrthoDB" id="427924at2759"/>
<dbReference type="EMBL" id="BDDD01001488">
    <property type="protein sequence ID" value="GAV76429.1"/>
    <property type="molecule type" value="Genomic_DNA"/>
</dbReference>
<dbReference type="InterPro" id="IPR043502">
    <property type="entry name" value="DNA/RNA_pol_sf"/>
</dbReference>
<reference evidence="3" key="1">
    <citation type="submission" date="2016-04" db="EMBL/GenBank/DDBJ databases">
        <title>Cephalotus genome sequencing.</title>
        <authorList>
            <person name="Fukushima K."/>
            <person name="Hasebe M."/>
            <person name="Fang X."/>
        </authorList>
    </citation>
    <scope>NUCLEOTIDE SEQUENCE [LARGE SCALE GENOMIC DNA]</scope>
    <source>
        <strain evidence="3">cv. St1</strain>
    </source>
</reference>